<dbReference type="EMBL" id="VIFK01000646">
    <property type="protein sequence ID" value="TQE92564.1"/>
    <property type="molecule type" value="Genomic_DNA"/>
</dbReference>
<feature type="compositionally biased region" description="Basic and acidic residues" evidence="1">
    <location>
        <begin position="27"/>
        <end position="72"/>
    </location>
</feature>
<comment type="caution">
    <text evidence="3">The sequence shown here is derived from an EMBL/GenBank/DDBJ whole genome shotgun (WGS) entry which is preliminary data.</text>
</comment>
<evidence type="ECO:0000256" key="1">
    <source>
        <dbReference type="SAM" id="MobiDB-lite"/>
    </source>
</evidence>
<evidence type="ECO:0000256" key="2">
    <source>
        <dbReference type="SAM" id="Phobius"/>
    </source>
</evidence>
<sequence length="72" mass="8133">MTEVLGLLGAAVLAVIGAWFAGQRKGRRDEHRDAISEAMRDEKERLQKGRDAVRDGRGSDPDERLRDNDGRW</sequence>
<keyword evidence="2" id="KW-0812">Transmembrane</keyword>
<gene>
    <name evidence="3" type="ORF">FKY71_19790</name>
</gene>
<feature type="transmembrane region" description="Helical" evidence="2">
    <location>
        <begin position="6"/>
        <end position="22"/>
    </location>
</feature>
<name>A0A540V717_9GAMM</name>
<evidence type="ECO:0000313" key="4">
    <source>
        <dbReference type="Proteomes" id="UP000315400"/>
    </source>
</evidence>
<feature type="region of interest" description="Disordered" evidence="1">
    <location>
        <begin position="23"/>
        <end position="72"/>
    </location>
</feature>
<organism evidence="3 4">
    <name type="scientific">Spiribacter salinus</name>
    <dbReference type="NCBI Taxonomy" id="1335746"/>
    <lineage>
        <taxon>Bacteria</taxon>
        <taxon>Pseudomonadati</taxon>
        <taxon>Pseudomonadota</taxon>
        <taxon>Gammaproteobacteria</taxon>
        <taxon>Chromatiales</taxon>
        <taxon>Ectothiorhodospiraceae</taxon>
        <taxon>Spiribacter</taxon>
    </lineage>
</organism>
<proteinExistence type="predicted"/>
<evidence type="ECO:0000313" key="3">
    <source>
        <dbReference type="EMBL" id="TQE92564.1"/>
    </source>
</evidence>
<protein>
    <submittedName>
        <fullName evidence="3">Uncharacterized protein</fullName>
    </submittedName>
</protein>
<dbReference type="Proteomes" id="UP000315400">
    <property type="component" value="Unassembled WGS sequence"/>
</dbReference>
<keyword evidence="2" id="KW-0472">Membrane</keyword>
<accession>A0A540V717</accession>
<dbReference type="AlphaFoldDB" id="A0A540V717"/>
<keyword evidence="2" id="KW-1133">Transmembrane helix</keyword>
<reference evidence="3 4" key="1">
    <citation type="submission" date="2019-06" db="EMBL/GenBank/DDBJ databases">
        <title>Metagenome assembled Genome of Spiribacter salinus SL48-SHIP from the microbial mat of Salt Lake 48 (Novosibirsk region, Russia).</title>
        <authorList>
            <person name="Shipova A."/>
            <person name="Rozanov A.S."/>
            <person name="Bryanskaya A.V."/>
            <person name="Peltek S.E."/>
        </authorList>
    </citation>
    <scope>NUCLEOTIDE SEQUENCE [LARGE SCALE GENOMIC DNA]</scope>
    <source>
        <strain evidence="3">SL48-SHIP-2</strain>
    </source>
</reference>